<reference evidence="2 3" key="1">
    <citation type="submission" date="2014-11" db="EMBL/GenBank/DDBJ databases">
        <title>Genomics and ecophysiology of heterotrophic nitrogen fixing bacteria isolated from estuarine surface water.</title>
        <authorList>
            <person name="Bentzon-Tilia M."/>
            <person name="Severin I."/>
            <person name="Hansen L.H."/>
            <person name="Riemann L."/>
        </authorList>
    </citation>
    <scope>NUCLEOTIDE SEQUENCE [LARGE SCALE GENOMIC DNA]</scope>
    <source>
        <strain evidence="2 3">BAL398</strain>
    </source>
</reference>
<dbReference type="PATRIC" id="fig|1076.23.peg.2705"/>
<feature type="signal peptide" evidence="1">
    <location>
        <begin position="1"/>
        <end position="23"/>
    </location>
</feature>
<dbReference type="InterPro" id="IPR001893">
    <property type="entry name" value="Cys-rich_GLG1_repeat"/>
</dbReference>
<proteinExistence type="predicted"/>
<protein>
    <recommendedName>
        <fullName evidence="4">Cysteine rich repeat protein</fullName>
    </recommendedName>
</protein>
<name>A0A0D7EP57_RHOPL</name>
<accession>A0A0D7EP57</accession>
<evidence type="ECO:0000313" key="3">
    <source>
        <dbReference type="Proteomes" id="UP000032515"/>
    </source>
</evidence>
<dbReference type="Proteomes" id="UP000032515">
    <property type="component" value="Unassembled WGS sequence"/>
</dbReference>
<evidence type="ECO:0000256" key="1">
    <source>
        <dbReference type="SAM" id="SignalP"/>
    </source>
</evidence>
<dbReference type="GO" id="GO:0016020">
    <property type="term" value="C:membrane"/>
    <property type="evidence" value="ECO:0007669"/>
    <property type="project" value="InterPro"/>
</dbReference>
<sequence>MRAIVAATCLIAVLMLSLSLAMAQDGAARKACEPDYRRLCSGVMPGGGRVLKCLNEHRDALSEPCRQALDARGAK</sequence>
<feature type="chain" id="PRO_5002319822" description="Cysteine rich repeat protein" evidence="1">
    <location>
        <begin position="24"/>
        <end position="75"/>
    </location>
</feature>
<organism evidence="2 3">
    <name type="scientific">Rhodopseudomonas palustris</name>
    <dbReference type="NCBI Taxonomy" id="1076"/>
    <lineage>
        <taxon>Bacteria</taxon>
        <taxon>Pseudomonadati</taxon>
        <taxon>Pseudomonadota</taxon>
        <taxon>Alphaproteobacteria</taxon>
        <taxon>Hyphomicrobiales</taxon>
        <taxon>Nitrobacteraceae</taxon>
        <taxon>Rhodopseudomonas</taxon>
    </lineage>
</organism>
<gene>
    <name evidence="2" type="ORF">OO17_13080</name>
</gene>
<dbReference type="Pfam" id="PF00839">
    <property type="entry name" value="Cys_rich_FGFR"/>
    <property type="match status" value="1"/>
</dbReference>
<dbReference type="EMBL" id="JXXE01000262">
    <property type="protein sequence ID" value="KIZ42330.1"/>
    <property type="molecule type" value="Genomic_DNA"/>
</dbReference>
<keyword evidence="1" id="KW-0732">Signal</keyword>
<dbReference type="AlphaFoldDB" id="A0A0D7EP57"/>
<comment type="caution">
    <text evidence="2">The sequence shown here is derived from an EMBL/GenBank/DDBJ whole genome shotgun (WGS) entry which is preliminary data.</text>
</comment>
<evidence type="ECO:0000313" key="2">
    <source>
        <dbReference type="EMBL" id="KIZ42330.1"/>
    </source>
</evidence>
<evidence type="ECO:0008006" key="4">
    <source>
        <dbReference type="Google" id="ProtNLM"/>
    </source>
</evidence>